<dbReference type="SUPFAM" id="SSF56317">
    <property type="entry name" value="Carbon-nitrogen hydrolase"/>
    <property type="match status" value="1"/>
</dbReference>
<dbReference type="InterPro" id="IPR000132">
    <property type="entry name" value="Nitrilase/CN_hydratase_CS"/>
</dbReference>
<dbReference type="EMBL" id="BSDP01000001">
    <property type="protein sequence ID" value="GLI28514.1"/>
    <property type="molecule type" value="Genomic_DNA"/>
</dbReference>
<dbReference type="InterPro" id="IPR003010">
    <property type="entry name" value="C-N_Hydrolase"/>
</dbReference>
<dbReference type="CDD" id="cd07564">
    <property type="entry name" value="nitrilases_CHs"/>
    <property type="match status" value="1"/>
</dbReference>
<reference evidence="3" key="1">
    <citation type="submission" date="2022-12" db="EMBL/GenBank/DDBJ databases">
        <title>Reference genome sequencing for broad-spectrum identification of bacterial and archaeal isolates by mass spectrometry.</title>
        <authorList>
            <person name="Sekiguchi Y."/>
            <person name="Tourlousse D.M."/>
        </authorList>
    </citation>
    <scope>NUCLEOTIDE SEQUENCE</scope>
    <source>
        <strain evidence="3">14</strain>
    </source>
</reference>
<dbReference type="Pfam" id="PF00795">
    <property type="entry name" value="CN_hydrolase"/>
    <property type="match status" value="1"/>
</dbReference>
<dbReference type="PROSITE" id="PS50263">
    <property type="entry name" value="CN_HYDROLASE"/>
    <property type="match status" value="1"/>
</dbReference>
<dbReference type="InterPro" id="IPR044149">
    <property type="entry name" value="Nitrilases_CHs"/>
</dbReference>
<comment type="caution">
    <text evidence="3">The sequence shown here is derived from an EMBL/GenBank/DDBJ whole genome shotgun (WGS) entry which is preliminary data.</text>
</comment>
<keyword evidence="4" id="KW-1185">Reference proteome</keyword>
<evidence type="ECO:0000256" key="1">
    <source>
        <dbReference type="ARBA" id="ARBA00008129"/>
    </source>
</evidence>
<dbReference type="AlphaFoldDB" id="A0A9W6FPY3"/>
<organism evidence="3 4">
    <name type="scientific">Agromyces rhizosphaerae</name>
    <dbReference type="NCBI Taxonomy" id="88374"/>
    <lineage>
        <taxon>Bacteria</taxon>
        <taxon>Bacillati</taxon>
        <taxon>Actinomycetota</taxon>
        <taxon>Actinomycetes</taxon>
        <taxon>Micrococcales</taxon>
        <taxon>Microbacteriaceae</taxon>
        <taxon>Agromyces</taxon>
    </lineage>
</organism>
<evidence type="ECO:0000313" key="3">
    <source>
        <dbReference type="EMBL" id="GLI28514.1"/>
    </source>
</evidence>
<feature type="domain" description="CN hydrolase" evidence="2">
    <location>
        <begin position="1"/>
        <end position="272"/>
    </location>
</feature>
<dbReference type="Gene3D" id="3.60.110.10">
    <property type="entry name" value="Carbon-nitrogen hydrolase"/>
    <property type="match status" value="1"/>
</dbReference>
<name>A0A9W6FPY3_9MICO</name>
<dbReference type="PANTHER" id="PTHR46044:SF1">
    <property type="entry name" value="CN HYDROLASE DOMAIN-CONTAINING PROTEIN"/>
    <property type="match status" value="1"/>
</dbReference>
<proteinExistence type="inferred from homology"/>
<dbReference type="GO" id="GO:0000257">
    <property type="term" value="F:nitrilase activity"/>
    <property type="evidence" value="ECO:0007669"/>
    <property type="project" value="UniProtKB-ARBA"/>
</dbReference>
<sequence length="310" mass="34284">MKAAIVQYPPVFLDLERTLEHAVQHIEEAAGLGAELVVFPEAWFPGYPMWIQRTRPEGEEDVVHVLIARLQDNAVDLASDGLAPVRRAAREHGVVVVAAHQEIDRAHSGTIFNSVAIIDADGTILNNHRKVMPTFPERMVWGFGDASTIRVVETAVGRVGALLCWENLMPLARYALYAQMPEIYVAPTADEGDGWQATMQHIARESCAYVLGGSTSWRTADLPADVPFRDRLVDDEEEWISPGDAVVYEPFGSAVAGPMHRGRGLLVAEIDIEKCRLPRVWFDVTGHYARPDLFQLHVNTTPQSPVSFGA</sequence>
<dbReference type="InterPro" id="IPR036526">
    <property type="entry name" value="C-N_Hydrolase_sf"/>
</dbReference>
<gene>
    <name evidence="3" type="ORF">ARHIZOSPH14_27560</name>
</gene>
<dbReference type="Proteomes" id="UP001144396">
    <property type="component" value="Unassembled WGS sequence"/>
</dbReference>
<comment type="similarity">
    <text evidence="1">Belongs to the carbon-nitrogen hydrolase superfamily. Nitrilase family.</text>
</comment>
<accession>A0A9W6FPY3</accession>
<dbReference type="PANTHER" id="PTHR46044">
    <property type="entry name" value="NITRILASE"/>
    <property type="match status" value="1"/>
</dbReference>
<evidence type="ECO:0000313" key="4">
    <source>
        <dbReference type="Proteomes" id="UP001144396"/>
    </source>
</evidence>
<evidence type="ECO:0000259" key="2">
    <source>
        <dbReference type="PROSITE" id="PS50263"/>
    </source>
</evidence>
<dbReference type="RefSeq" id="WP_281885956.1">
    <property type="nucleotide sequence ID" value="NZ_BSDP01000001.1"/>
</dbReference>
<dbReference type="PROSITE" id="PS00921">
    <property type="entry name" value="NITRIL_CHT_2"/>
    <property type="match status" value="1"/>
</dbReference>
<protein>
    <submittedName>
        <fullName evidence="3">Nitrilase</fullName>
    </submittedName>
</protein>